<accession>A0A4U5MKC5</accession>
<dbReference type="OrthoDB" id="282270at2759"/>
<sequence length="83" mass="9146">MTTNDLQMSTRKMSRNCPKRKEDLCHSMIQCENGTIAVTRVAGMLLALKANNSVPLGMLKAKLVALANHLEPALSMISRDSKF</sequence>
<reference evidence="1 2" key="2">
    <citation type="journal article" date="2019" name="G3 (Bethesda)">
        <title>Hybrid Assembly of the Genome of the Entomopathogenic Nematode Steinernema carpocapsae Identifies the X-Chromosome.</title>
        <authorList>
            <person name="Serra L."/>
            <person name="Macchietto M."/>
            <person name="Macias-Munoz A."/>
            <person name="McGill C.J."/>
            <person name="Rodriguez I.M."/>
            <person name="Rodriguez B."/>
            <person name="Murad R."/>
            <person name="Mortazavi A."/>
        </authorList>
    </citation>
    <scope>NUCLEOTIDE SEQUENCE [LARGE SCALE GENOMIC DNA]</scope>
    <source>
        <strain evidence="1 2">ALL</strain>
    </source>
</reference>
<dbReference type="GO" id="GO:0005085">
    <property type="term" value="F:guanyl-nucleotide exchange factor activity"/>
    <property type="evidence" value="ECO:0007669"/>
    <property type="project" value="InterPro"/>
</dbReference>
<gene>
    <name evidence="1" type="ORF">L596_021856</name>
</gene>
<evidence type="ECO:0000313" key="1">
    <source>
        <dbReference type="EMBL" id="TKR69742.1"/>
    </source>
</evidence>
<dbReference type="SUPFAM" id="SSF103196">
    <property type="entry name" value="Roadblock/LC7 domain"/>
    <property type="match status" value="1"/>
</dbReference>
<dbReference type="EMBL" id="AZBU02000007">
    <property type="protein sequence ID" value="TKR69742.1"/>
    <property type="molecule type" value="Genomic_DNA"/>
</dbReference>
<dbReference type="Gene3D" id="3.30.450.30">
    <property type="entry name" value="Dynein light chain 2a, cytoplasmic"/>
    <property type="match status" value="1"/>
</dbReference>
<dbReference type="AlphaFoldDB" id="A0A4U5MKC5"/>
<protein>
    <submittedName>
        <fullName evidence="1">Uncharacterized protein</fullName>
    </submittedName>
</protein>
<dbReference type="Proteomes" id="UP000298663">
    <property type="component" value="Unassembled WGS sequence"/>
</dbReference>
<comment type="caution">
    <text evidence="1">The sequence shown here is derived from an EMBL/GenBank/DDBJ whole genome shotgun (WGS) entry which is preliminary data.</text>
</comment>
<name>A0A4U5MKC5_STECR</name>
<dbReference type="InterPro" id="IPR037587">
    <property type="entry name" value="LAMTOR2-like"/>
</dbReference>
<organism evidence="1 2">
    <name type="scientific">Steinernema carpocapsae</name>
    <name type="common">Entomopathogenic nematode</name>
    <dbReference type="NCBI Taxonomy" id="34508"/>
    <lineage>
        <taxon>Eukaryota</taxon>
        <taxon>Metazoa</taxon>
        <taxon>Ecdysozoa</taxon>
        <taxon>Nematoda</taxon>
        <taxon>Chromadorea</taxon>
        <taxon>Rhabditida</taxon>
        <taxon>Tylenchina</taxon>
        <taxon>Panagrolaimomorpha</taxon>
        <taxon>Strongyloidoidea</taxon>
        <taxon>Steinernematidae</taxon>
        <taxon>Steinernema</taxon>
    </lineage>
</organism>
<reference evidence="1 2" key="1">
    <citation type="journal article" date="2015" name="Genome Biol.">
        <title>Comparative genomics of Steinernema reveals deeply conserved gene regulatory networks.</title>
        <authorList>
            <person name="Dillman A.R."/>
            <person name="Macchietto M."/>
            <person name="Porter C.F."/>
            <person name="Rogers A."/>
            <person name="Williams B."/>
            <person name="Antoshechkin I."/>
            <person name="Lee M.M."/>
            <person name="Goodwin Z."/>
            <person name="Lu X."/>
            <person name="Lewis E.E."/>
            <person name="Goodrich-Blair H."/>
            <person name="Stock S.P."/>
            <person name="Adams B.J."/>
            <person name="Sternberg P.W."/>
            <person name="Mortazavi A."/>
        </authorList>
    </citation>
    <scope>NUCLEOTIDE SEQUENCE [LARGE SCALE GENOMIC DNA]</scope>
    <source>
        <strain evidence="1 2">ALL</strain>
    </source>
</reference>
<dbReference type="PANTHER" id="PTHR13323">
    <property type="entry name" value="LATE ENDOSOMAL/LYSOSOMAL MP1 INTERACTING PROTEIN"/>
    <property type="match status" value="1"/>
</dbReference>
<evidence type="ECO:0000313" key="2">
    <source>
        <dbReference type="Proteomes" id="UP000298663"/>
    </source>
</evidence>
<dbReference type="GO" id="GO:0060090">
    <property type="term" value="F:molecular adaptor activity"/>
    <property type="evidence" value="ECO:0007669"/>
    <property type="project" value="InterPro"/>
</dbReference>
<keyword evidence="2" id="KW-1185">Reference proteome</keyword>
<proteinExistence type="predicted"/>
<dbReference type="STRING" id="34508.A0A4U5MKC5"/>
<dbReference type="GO" id="GO:0032008">
    <property type="term" value="P:positive regulation of TOR signaling"/>
    <property type="evidence" value="ECO:0007669"/>
    <property type="project" value="InterPro"/>
</dbReference>